<evidence type="ECO:0000313" key="7">
    <source>
        <dbReference type="Proteomes" id="UP000198892"/>
    </source>
</evidence>
<feature type="binding site" evidence="5">
    <location>
        <position position="215"/>
    </location>
    <ligand>
        <name>Mg(2+)</name>
        <dbReference type="ChEBI" id="CHEBI:18420"/>
        <label>1</label>
        <note>catalytic</note>
    </ligand>
</feature>
<dbReference type="SUPFAM" id="SSF56655">
    <property type="entry name" value="Carbohydrate phosphatase"/>
    <property type="match status" value="1"/>
</dbReference>
<evidence type="ECO:0000313" key="6">
    <source>
        <dbReference type="EMBL" id="SFP02686.1"/>
    </source>
</evidence>
<dbReference type="PANTHER" id="PTHR20854:SF4">
    <property type="entry name" value="INOSITOL-1-MONOPHOSPHATASE-RELATED"/>
    <property type="match status" value="1"/>
</dbReference>
<accession>A0A1I5M0X9</accession>
<evidence type="ECO:0000256" key="2">
    <source>
        <dbReference type="ARBA" id="ARBA00022723"/>
    </source>
</evidence>
<gene>
    <name evidence="6" type="ORF">SAMN05518683_10234</name>
</gene>
<dbReference type="OrthoDB" id="9772456at2"/>
<dbReference type="STRING" id="1884432.SAMN05518683_10234"/>
<dbReference type="PRINTS" id="PR00377">
    <property type="entry name" value="IMPHPHTASES"/>
</dbReference>
<evidence type="ECO:0000256" key="3">
    <source>
        <dbReference type="ARBA" id="ARBA00022801"/>
    </source>
</evidence>
<feature type="binding site" evidence="5">
    <location>
        <position position="70"/>
    </location>
    <ligand>
        <name>Mg(2+)</name>
        <dbReference type="ChEBI" id="CHEBI:18420"/>
        <label>1</label>
        <note>catalytic</note>
    </ligand>
</feature>
<name>A0A1I5M0X9_9BACI</name>
<reference evidence="7" key="1">
    <citation type="submission" date="2016-10" db="EMBL/GenBank/DDBJ databases">
        <authorList>
            <person name="Varghese N."/>
            <person name="Submissions S."/>
        </authorList>
    </citation>
    <scope>NUCLEOTIDE SEQUENCE [LARGE SCALE GENOMIC DNA]</scope>
    <source>
        <strain evidence="7">S7</strain>
    </source>
</reference>
<proteinExistence type="predicted"/>
<dbReference type="Proteomes" id="UP000198892">
    <property type="component" value="Unassembled WGS sequence"/>
</dbReference>
<dbReference type="Gene3D" id="3.30.540.10">
    <property type="entry name" value="Fructose-1,6-Bisphosphatase, subunit A, domain 1"/>
    <property type="match status" value="1"/>
</dbReference>
<feature type="binding site" evidence="5">
    <location>
        <position position="90"/>
    </location>
    <ligand>
        <name>Mg(2+)</name>
        <dbReference type="ChEBI" id="CHEBI:18420"/>
        <label>2</label>
    </ligand>
</feature>
<feature type="binding site" evidence="5">
    <location>
        <position position="88"/>
    </location>
    <ligand>
        <name>Mg(2+)</name>
        <dbReference type="ChEBI" id="CHEBI:18420"/>
        <label>1</label>
        <note>catalytic</note>
    </ligand>
</feature>
<keyword evidence="3" id="KW-0378">Hydrolase</keyword>
<dbReference type="GO" id="GO:0007165">
    <property type="term" value="P:signal transduction"/>
    <property type="evidence" value="ECO:0007669"/>
    <property type="project" value="TreeGrafter"/>
</dbReference>
<evidence type="ECO:0000256" key="5">
    <source>
        <dbReference type="PIRSR" id="PIRSR600760-2"/>
    </source>
</evidence>
<evidence type="ECO:0000256" key="1">
    <source>
        <dbReference type="ARBA" id="ARBA00001946"/>
    </source>
</evidence>
<dbReference type="Pfam" id="PF00459">
    <property type="entry name" value="Inositol_P"/>
    <property type="match status" value="1"/>
</dbReference>
<dbReference type="EMBL" id="FOXD01000002">
    <property type="protein sequence ID" value="SFP02686.1"/>
    <property type="molecule type" value="Genomic_DNA"/>
</dbReference>
<dbReference type="AlphaFoldDB" id="A0A1I5M0X9"/>
<organism evidence="6 7">
    <name type="scientific">Salibacterium halotolerans</name>
    <dbReference type="NCBI Taxonomy" id="1884432"/>
    <lineage>
        <taxon>Bacteria</taxon>
        <taxon>Bacillati</taxon>
        <taxon>Bacillota</taxon>
        <taxon>Bacilli</taxon>
        <taxon>Bacillales</taxon>
        <taxon>Bacillaceae</taxon>
    </lineage>
</organism>
<sequence>MNENWDDIKNQAVKWVEEAGKMLKESLYKQLDIHTKSNPNDLVTEMDYKVERLLKERIEKSYPDHKIMGEEEAGRHIESTNGVMWLIDPIDGTTNFIHQKFNFAISLAVVENGIGKIGIVYNVMQDEWFTAVSGQGAYLNERKLRQTQPVTLQEAVLGLNGRWLAREKRADEQSLHHMVRRSRSVRSYGAAAIELAYVACGRLDCYISFRLSPWDYAAGLVLLKETGHLISTFQNEGVPLLKPSSIAASRPGLHDELLHYLYDHKGFDY</sequence>
<keyword evidence="2 5" id="KW-0479">Metal-binding</keyword>
<keyword evidence="7" id="KW-1185">Reference proteome</keyword>
<dbReference type="GO" id="GO:0006020">
    <property type="term" value="P:inositol metabolic process"/>
    <property type="evidence" value="ECO:0007669"/>
    <property type="project" value="TreeGrafter"/>
</dbReference>
<dbReference type="PANTHER" id="PTHR20854">
    <property type="entry name" value="INOSITOL MONOPHOSPHATASE"/>
    <property type="match status" value="1"/>
</dbReference>
<dbReference type="InterPro" id="IPR020583">
    <property type="entry name" value="Inositol_monoP_metal-BS"/>
</dbReference>
<feature type="binding site" evidence="5">
    <location>
        <position position="91"/>
    </location>
    <ligand>
        <name>Mg(2+)</name>
        <dbReference type="ChEBI" id="CHEBI:18420"/>
        <label>1</label>
        <note>catalytic</note>
    </ligand>
</feature>
<dbReference type="PROSITE" id="PS00629">
    <property type="entry name" value="IMP_1"/>
    <property type="match status" value="1"/>
</dbReference>
<dbReference type="GO" id="GO:0008934">
    <property type="term" value="F:inositol monophosphate 1-phosphatase activity"/>
    <property type="evidence" value="ECO:0007669"/>
    <property type="project" value="TreeGrafter"/>
</dbReference>
<dbReference type="CDD" id="cd01637">
    <property type="entry name" value="IMPase_like"/>
    <property type="match status" value="1"/>
</dbReference>
<comment type="cofactor">
    <cofactor evidence="1 5">
        <name>Mg(2+)</name>
        <dbReference type="ChEBI" id="CHEBI:18420"/>
    </cofactor>
</comment>
<dbReference type="GO" id="GO:0046872">
    <property type="term" value="F:metal ion binding"/>
    <property type="evidence" value="ECO:0007669"/>
    <property type="project" value="UniProtKB-KW"/>
</dbReference>
<dbReference type="FunFam" id="3.30.540.10:FF:000003">
    <property type="entry name" value="Inositol-1-monophosphatase"/>
    <property type="match status" value="1"/>
</dbReference>
<keyword evidence="4 5" id="KW-0460">Magnesium</keyword>
<dbReference type="InterPro" id="IPR000760">
    <property type="entry name" value="Inositol_monophosphatase-like"/>
</dbReference>
<evidence type="ECO:0000256" key="4">
    <source>
        <dbReference type="ARBA" id="ARBA00022842"/>
    </source>
</evidence>
<dbReference type="Gene3D" id="3.40.190.80">
    <property type="match status" value="1"/>
</dbReference>
<dbReference type="RefSeq" id="WP_093334898.1">
    <property type="nucleotide sequence ID" value="NZ_FOXD01000002.1"/>
</dbReference>
<protein>
    <submittedName>
        <fullName evidence="6">Myo-inositol-1(Or 4)-monophosphatase</fullName>
    </submittedName>
</protein>